<dbReference type="Proteomes" id="UP000499080">
    <property type="component" value="Unassembled WGS sequence"/>
</dbReference>
<comment type="caution">
    <text evidence="2">The sequence shown here is derived from an EMBL/GenBank/DDBJ whole genome shotgun (WGS) entry which is preliminary data.</text>
</comment>
<gene>
    <name evidence="2" type="ORF">AVEN_15633_1</name>
</gene>
<protein>
    <submittedName>
        <fullName evidence="2">Uncharacterized protein</fullName>
    </submittedName>
</protein>
<feature type="region of interest" description="Disordered" evidence="1">
    <location>
        <begin position="33"/>
        <end position="80"/>
    </location>
</feature>
<accession>A0A4Y2LKF4</accession>
<evidence type="ECO:0000313" key="3">
    <source>
        <dbReference type="Proteomes" id="UP000499080"/>
    </source>
</evidence>
<keyword evidence="3" id="KW-1185">Reference proteome</keyword>
<evidence type="ECO:0000313" key="2">
    <source>
        <dbReference type="EMBL" id="GBN15014.1"/>
    </source>
</evidence>
<organism evidence="2 3">
    <name type="scientific">Araneus ventricosus</name>
    <name type="common">Orbweaver spider</name>
    <name type="synonym">Epeira ventricosa</name>
    <dbReference type="NCBI Taxonomy" id="182803"/>
    <lineage>
        <taxon>Eukaryota</taxon>
        <taxon>Metazoa</taxon>
        <taxon>Ecdysozoa</taxon>
        <taxon>Arthropoda</taxon>
        <taxon>Chelicerata</taxon>
        <taxon>Arachnida</taxon>
        <taxon>Araneae</taxon>
        <taxon>Araneomorphae</taxon>
        <taxon>Entelegynae</taxon>
        <taxon>Araneoidea</taxon>
        <taxon>Araneidae</taxon>
        <taxon>Araneus</taxon>
    </lineage>
</organism>
<proteinExistence type="predicted"/>
<reference evidence="2 3" key="1">
    <citation type="journal article" date="2019" name="Sci. Rep.">
        <title>Orb-weaving spider Araneus ventricosus genome elucidates the spidroin gene catalogue.</title>
        <authorList>
            <person name="Kono N."/>
            <person name="Nakamura H."/>
            <person name="Ohtoshi R."/>
            <person name="Moran D.A.P."/>
            <person name="Shinohara A."/>
            <person name="Yoshida Y."/>
            <person name="Fujiwara M."/>
            <person name="Mori M."/>
            <person name="Tomita M."/>
            <person name="Arakawa K."/>
        </authorList>
    </citation>
    <scope>NUCLEOTIDE SEQUENCE [LARGE SCALE GENOMIC DNA]</scope>
</reference>
<sequence>MRCVYYYFMKCSEFSLKYGVVVVEFSRPLEGPDVIGQDAEGNTRNTNEKTDRQSSTFDVFGRRMDNGNGMDIMDNGMDKENLPKIDSTMRQCISKKTQIFEMASFEYIQ</sequence>
<dbReference type="AlphaFoldDB" id="A0A4Y2LKF4"/>
<name>A0A4Y2LKF4_ARAVE</name>
<dbReference type="EMBL" id="BGPR01005974">
    <property type="protein sequence ID" value="GBN15014.1"/>
    <property type="molecule type" value="Genomic_DNA"/>
</dbReference>
<evidence type="ECO:0000256" key="1">
    <source>
        <dbReference type="SAM" id="MobiDB-lite"/>
    </source>
</evidence>